<dbReference type="CDD" id="cd10536">
    <property type="entry name" value="SET_SMYD4"/>
    <property type="match status" value="1"/>
</dbReference>
<gene>
    <name evidence="13" type="ORF">B7P43_G14343</name>
</gene>
<dbReference type="Proteomes" id="UP000235965">
    <property type="component" value="Unassembled WGS sequence"/>
</dbReference>
<dbReference type="InterPro" id="IPR002893">
    <property type="entry name" value="Znf_MYND"/>
</dbReference>
<dbReference type="InParanoid" id="A0A2J7RI10"/>
<evidence type="ECO:0000256" key="6">
    <source>
        <dbReference type="ARBA" id="ARBA00022833"/>
    </source>
</evidence>
<dbReference type="PROSITE" id="PS50280">
    <property type="entry name" value="SET"/>
    <property type="match status" value="1"/>
</dbReference>
<dbReference type="Pfam" id="PF00856">
    <property type="entry name" value="SET"/>
    <property type="match status" value="1"/>
</dbReference>
<protein>
    <recommendedName>
        <fullName evidence="8">Protein-lysine N-methyltransferase SMYD4</fullName>
    </recommendedName>
    <alternativeName>
        <fullName evidence="9">SET and MYND domain-containing protein 4</fullName>
    </alternativeName>
</protein>
<evidence type="ECO:0000256" key="7">
    <source>
        <dbReference type="ARBA" id="ARBA00093423"/>
    </source>
</evidence>
<evidence type="ECO:0000256" key="2">
    <source>
        <dbReference type="ARBA" id="ARBA00022679"/>
    </source>
</evidence>
<evidence type="ECO:0000313" key="13">
    <source>
        <dbReference type="EMBL" id="PNF40472.1"/>
    </source>
</evidence>
<dbReference type="SUPFAM" id="SSF144232">
    <property type="entry name" value="HIT/MYND zinc finger-like"/>
    <property type="match status" value="1"/>
</dbReference>
<evidence type="ECO:0000256" key="8">
    <source>
        <dbReference type="ARBA" id="ARBA00093635"/>
    </source>
</evidence>
<keyword evidence="2" id="KW-0808">Transferase</keyword>
<dbReference type="GO" id="GO:0008170">
    <property type="term" value="F:N-methyltransferase activity"/>
    <property type="evidence" value="ECO:0007669"/>
    <property type="project" value="UniProtKB-ARBA"/>
</dbReference>
<dbReference type="SUPFAM" id="SSF82199">
    <property type="entry name" value="SET domain"/>
    <property type="match status" value="1"/>
</dbReference>
<evidence type="ECO:0000256" key="3">
    <source>
        <dbReference type="ARBA" id="ARBA00022691"/>
    </source>
</evidence>
<keyword evidence="6" id="KW-0862">Zinc</keyword>
<evidence type="ECO:0000259" key="11">
    <source>
        <dbReference type="PROSITE" id="PS50280"/>
    </source>
</evidence>
<dbReference type="Gene3D" id="1.10.220.160">
    <property type="match status" value="1"/>
</dbReference>
<dbReference type="InterPro" id="IPR052097">
    <property type="entry name" value="SET-MYND_domain_protein"/>
</dbReference>
<dbReference type="OrthoDB" id="5945798at2759"/>
<proteinExistence type="predicted"/>
<name>A0A2J7RI10_9NEOP</name>
<dbReference type="GO" id="GO:0005737">
    <property type="term" value="C:cytoplasm"/>
    <property type="evidence" value="ECO:0007669"/>
    <property type="project" value="TreeGrafter"/>
</dbReference>
<keyword evidence="4" id="KW-0479">Metal-binding</keyword>
<dbReference type="Gene3D" id="1.25.40.10">
    <property type="entry name" value="Tetratricopeptide repeat domain"/>
    <property type="match status" value="1"/>
</dbReference>
<evidence type="ECO:0000313" key="14">
    <source>
        <dbReference type="Proteomes" id="UP000235965"/>
    </source>
</evidence>
<dbReference type="GO" id="GO:0008276">
    <property type="term" value="F:protein methyltransferase activity"/>
    <property type="evidence" value="ECO:0007669"/>
    <property type="project" value="UniProtKB-ARBA"/>
</dbReference>
<dbReference type="PANTHER" id="PTHR46165">
    <property type="entry name" value="SET AND MYND DOMAIN-CONTAINING PROTEIN 4"/>
    <property type="match status" value="1"/>
</dbReference>
<keyword evidence="5 10" id="KW-0863">Zinc-finger</keyword>
<evidence type="ECO:0000256" key="9">
    <source>
        <dbReference type="ARBA" id="ARBA00093680"/>
    </source>
</evidence>
<feature type="domain" description="MYND-type" evidence="12">
    <location>
        <begin position="302"/>
        <end position="341"/>
    </location>
</feature>
<dbReference type="GO" id="GO:0005634">
    <property type="term" value="C:nucleus"/>
    <property type="evidence" value="ECO:0007669"/>
    <property type="project" value="TreeGrafter"/>
</dbReference>
<dbReference type="GO" id="GO:0008757">
    <property type="term" value="F:S-adenosylmethionine-dependent methyltransferase activity"/>
    <property type="evidence" value="ECO:0007669"/>
    <property type="project" value="UniProtKB-ARBA"/>
</dbReference>
<evidence type="ECO:0000256" key="5">
    <source>
        <dbReference type="ARBA" id="ARBA00022771"/>
    </source>
</evidence>
<keyword evidence="14" id="KW-1185">Reference proteome</keyword>
<comment type="function">
    <text evidence="7">Protein-lysine N-methyltransferase. Monomethylates PRMT5, modulating its transcriptional activity. May also act as a histone methyltransferase. Plays a critical role in cardiac development. Acts as a key epigenetic regulator of gene expression during cardiac development via its dual activities as a methyltransferase and negative regulator of HDAC1.</text>
</comment>
<evidence type="ECO:0000256" key="4">
    <source>
        <dbReference type="ARBA" id="ARBA00022723"/>
    </source>
</evidence>
<dbReference type="GO" id="GO:0008270">
    <property type="term" value="F:zinc ion binding"/>
    <property type="evidence" value="ECO:0007669"/>
    <property type="project" value="UniProtKB-KW"/>
</dbReference>
<dbReference type="InterPro" id="IPR001214">
    <property type="entry name" value="SET_dom"/>
</dbReference>
<dbReference type="Gene3D" id="2.170.270.10">
    <property type="entry name" value="SET domain"/>
    <property type="match status" value="1"/>
</dbReference>
<dbReference type="InterPro" id="IPR011990">
    <property type="entry name" value="TPR-like_helical_dom_sf"/>
</dbReference>
<dbReference type="PANTHER" id="PTHR46165:SF7">
    <property type="entry name" value="SET AND MYND DOMAIN-CONTAINING PROTEIN 4"/>
    <property type="match status" value="1"/>
</dbReference>
<dbReference type="Pfam" id="PF01753">
    <property type="entry name" value="zf-MYND"/>
    <property type="match status" value="1"/>
</dbReference>
<dbReference type="InterPro" id="IPR046341">
    <property type="entry name" value="SET_dom_sf"/>
</dbReference>
<keyword evidence="3" id="KW-0949">S-adenosyl-L-methionine</keyword>
<dbReference type="EMBL" id="NEVH01003506">
    <property type="protein sequence ID" value="PNF40472.1"/>
    <property type="molecule type" value="Genomic_DNA"/>
</dbReference>
<evidence type="ECO:0000256" key="1">
    <source>
        <dbReference type="ARBA" id="ARBA00022603"/>
    </source>
</evidence>
<dbReference type="InterPro" id="IPR044421">
    <property type="entry name" value="SMYD4_SET"/>
</dbReference>
<dbReference type="STRING" id="105785.A0A2J7RI10"/>
<dbReference type="GO" id="GO:0032259">
    <property type="term" value="P:methylation"/>
    <property type="evidence" value="ECO:0007669"/>
    <property type="project" value="UniProtKB-KW"/>
</dbReference>
<dbReference type="AlphaFoldDB" id="A0A2J7RI10"/>
<keyword evidence="1" id="KW-0489">Methyltransferase</keyword>
<sequence length="700" mass="79923">METVAVDETFEHLCNCLRVKRRVESVSELFAKQTNDSDRVEIAMQLLKEHNLIVTHKRFVRESDKSFKRSLNLRNSGNKSFQMKDDRAALMLYTQSIATAPFPGTWNISNQELQTQLGENENDCTENALALAFANRSAVFFSMGNHEACLNDIRHAMKYNYPQKLLYKLFERQGKCFQALGRIESAVESLYDAQKWLPSASGLTEEKKQAIGVELRTLVQHLANSKPTEVSCYSQIRQPPLPTCSYNKNHEILCASDCVELKFMPDMGRYIAATRDIQPGDILAVEKPFASVLLPDFYGTHCYNCLQHSRSLLPCYHCSTVMYCSEECRTSSWINNHYIDCPLLGVLQKLEIGKMGFLALRIIIKVCKGQNLASLLKSVEDESRGSERNKGFNNNGTYSSSNYRPIYWLVENTEKRSVGDLFRRAVMAACILNCLETMTDFFPIDATSSSESSHQKLLVGGLLLRHLQNLPCNAHEVSELVRIEAGNDKEGVPIWKSIEIGAAAYAMLSLLNHSCDPNVVRHSYQGDTAVLRAISLVAKGEQVLDNYGYHYALHDRAERRSHLEMQYYFTCRCTACTEDWPEYSLLPDTNPTYLCTRCRHNLPVQVNDPRRSKVITCTYCSEPHNMPDIINKIEKSSEEFSQNLKLVMSGKGCCWEELAQKFICHLQLLEKFIQRPWKEYNNCQEAIKQCFAMTSNCYRY</sequence>
<evidence type="ECO:0000259" key="12">
    <source>
        <dbReference type="PROSITE" id="PS50865"/>
    </source>
</evidence>
<comment type="caution">
    <text evidence="13">The sequence shown here is derived from an EMBL/GenBank/DDBJ whole genome shotgun (WGS) entry which is preliminary data.</text>
</comment>
<dbReference type="SUPFAM" id="SSF48452">
    <property type="entry name" value="TPR-like"/>
    <property type="match status" value="1"/>
</dbReference>
<dbReference type="PROSITE" id="PS50865">
    <property type="entry name" value="ZF_MYND_2"/>
    <property type="match status" value="1"/>
</dbReference>
<reference evidence="13 14" key="1">
    <citation type="submission" date="2017-12" db="EMBL/GenBank/DDBJ databases">
        <title>Hemimetabolous genomes reveal molecular basis of termite eusociality.</title>
        <authorList>
            <person name="Harrison M.C."/>
            <person name="Jongepier E."/>
            <person name="Robertson H.M."/>
            <person name="Arning N."/>
            <person name="Bitard-Feildel T."/>
            <person name="Chao H."/>
            <person name="Childers C.P."/>
            <person name="Dinh H."/>
            <person name="Doddapaneni H."/>
            <person name="Dugan S."/>
            <person name="Gowin J."/>
            <person name="Greiner C."/>
            <person name="Han Y."/>
            <person name="Hu H."/>
            <person name="Hughes D.S.T."/>
            <person name="Huylmans A.-K."/>
            <person name="Kemena C."/>
            <person name="Kremer L.P.M."/>
            <person name="Lee S.L."/>
            <person name="Lopez-Ezquerra A."/>
            <person name="Mallet L."/>
            <person name="Monroy-Kuhn J.M."/>
            <person name="Moser A."/>
            <person name="Murali S.C."/>
            <person name="Muzny D.M."/>
            <person name="Otani S."/>
            <person name="Piulachs M.-D."/>
            <person name="Poelchau M."/>
            <person name="Qu J."/>
            <person name="Schaub F."/>
            <person name="Wada-Katsumata A."/>
            <person name="Worley K.C."/>
            <person name="Xie Q."/>
            <person name="Ylla G."/>
            <person name="Poulsen M."/>
            <person name="Gibbs R.A."/>
            <person name="Schal C."/>
            <person name="Richards S."/>
            <person name="Belles X."/>
            <person name="Korb J."/>
            <person name="Bornberg-Bauer E."/>
        </authorList>
    </citation>
    <scope>NUCLEOTIDE SEQUENCE [LARGE SCALE GENOMIC DNA]</scope>
    <source>
        <tissue evidence="13">Whole body</tissue>
    </source>
</reference>
<dbReference type="Gene3D" id="6.10.140.2220">
    <property type="match status" value="1"/>
</dbReference>
<evidence type="ECO:0000256" key="10">
    <source>
        <dbReference type="PROSITE-ProRule" id="PRU00134"/>
    </source>
</evidence>
<organism evidence="13 14">
    <name type="scientific">Cryptotermes secundus</name>
    <dbReference type="NCBI Taxonomy" id="105785"/>
    <lineage>
        <taxon>Eukaryota</taxon>
        <taxon>Metazoa</taxon>
        <taxon>Ecdysozoa</taxon>
        <taxon>Arthropoda</taxon>
        <taxon>Hexapoda</taxon>
        <taxon>Insecta</taxon>
        <taxon>Pterygota</taxon>
        <taxon>Neoptera</taxon>
        <taxon>Polyneoptera</taxon>
        <taxon>Dictyoptera</taxon>
        <taxon>Blattodea</taxon>
        <taxon>Blattoidea</taxon>
        <taxon>Termitoidae</taxon>
        <taxon>Kalotermitidae</taxon>
        <taxon>Cryptotermitinae</taxon>
        <taxon>Cryptotermes</taxon>
    </lineage>
</organism>
<accession>A0A2J7RI10</accession>
<dbReference type="GO" id="GO:0042826">
    <property type="term" value="F:histone deacetylase binding"/>
    <property type="evidence" value="ECO:0007669"/>
    <property type="project" value="TreeGrafter"/>
</dbReference>
<feature type="domain" description="SET" evidence="11">
    <location>
        <begin position="257"/>
        <end position="548"/>
    </location>
</feature>